<dbReference type="InterPro" id="IPR007527">
    <property type="entry name" value="Znf_SWIM"/>
</dbReference>
<dbReference type="PROSITE" id="PS50966">
    <property type="entry name" value="ZF_SWIM"/>
    <property type="match status" value="1"/>
</dbReference>
<gene>
    <name evidence="3" type="ORF">NG799_25965</name>
</gene>
<reference evidence="3 4" key="1">
    <citation type="journal article" date="2022" name="Front. Microbiol.">
        <title>High genomic differentiation and limited gene flow indicate recent cryptic speciation within the genus Laspinema (cyanobacteria).</title>
        <authorList>
            <person name="Stanojkovic A."/>
            <person name="Skoupy S."/>
            <person name="Skaloud P."/>
            <person name="Dvorak P."/>
        </authorList>
    </citation>
    <scope>NUCLEOTIDE SEQUENCE [LARGE SCALE GENOMIC DNA]</scope>
    <source>
        <strain evidence="3 4">D2a</strain>
    </source>
</reference>
<evidence type="ECO:0000313" key="3">
    <source>
        <dbReference type="EMBL" id="MCT7969764.1"/>
    </source>
</evidence>
<dbReference type="EMBL" id="JAMXFF010000059">
    <property type="protein sequence ID" value="MCT7969764.1"/>
    <property type="molecule type" value="Genomic_DNA"/>
</dbReference>
<evidence type="ECO:0000313" key="4">
    <source>
        <dbReference type="Proteomes" id="UP001525890"/>
    </source>
</evidence>
<sequence>MNTTYPQPPALENFSLLELSPSKPASKRLPQRGKQSLDKAIVSCPIEIERLGVVKRTNTPYIVYRTPYGRGCTFIARKYLIQSLLSLLGICDRPGEPITRISISEYRLTVEQGETLYTLGDREVFDYLERQNQAAIEALQVKLLPQQILVWNPLNGHINQVNPEGCSCNDTLYRQFFCKHRVAAHLYLRNQGWGSLGTYFKPTDPGWSEGNC</sequence>
<name>A0ABT2MYD1_9CYAN</name>
<protein>
    <recommendedName>
        <fullName evidence="2">SWIM-type domain-containing protein</fullName>
    </recommendedName>
</protein>
<evidence type="ECO:0000259" key="2">
    <source>
        <dbReference type="PROSITE" id="PS50966"/>
    </source>
</evidence>
<evidence type="ECO:0000256" key="1">
    <source>
        <dbReference type="PROSITE-ProRule" id="PRU00325"/>
    </source>
</evidence>
<accession>A0ABT2MYD1</accession>
<dbReference type="RefSeq" id="WP_368009212.1">
    <property type="nucleotide sequence ID" value="NZ_JAMXFF010000059.1"/>
</dbReference>
<proteinExistence type="predicted"/>
<keyword evidence="4" id="KW-1185">Reference proteome</keyword>
<organism evidence="3 4">
    <name type="scientific">Laspinema palackyanum D2a</name>
    <dbReference type="NCBI Taxonomy" id="2953684"/>
    <lineage>
        <taxon>Bacteria</taxon>
        <taxon>Bacillati</taxon>
        <taxon>Cyanobacteriota</taxon>
        <taxon>Cyanophyceae</taxon>
        <taxon>Oscillatoriophycideae</taxon>
        <taxon>Oscillatoriales</taxon>
        <taxon>Laspinemataceae</taxon>
        <taxon>Laspinema</taxon>
        <taxon>Laspinema palackyanum</taxon>
    </lineage>
</organism>
<comment type="caution">
    <text evidence="3">The sequence shown here is derived from an EMBL/GenBank/DDBJ whole genome shotgun (WGS) entry which is preliminary data.</text>
</comment>
<feature type="domain" description="SWIM-type" evidence="2">
    <location>
        <begin position="154"/>
        <end position="189"/>
    </location>
</feature>
<keyword evidence="1" id="KW-0863">Zinc-finger</keyword>
<keyword evidence="1" id="KW-0479">Metal-binding</keyword>
<dbReference type="Proteomes" id="UP001525890">
    <property type="component" value="Unassembled WGS sequence"/>
</dbReference>
<keyword evidence="1" id="KW-0862">Zinc</keyword>